<comment type="caution">
    <text evidence="1">The sequence shown here is derived from an EMBL/GenBank/DDBJ whole genome shotgun (WGS) entry which is preliminary data.</text>
</comment>
<name>A0ACC2HSH7_9PLEO</name>
<organism evidence="1 2">
    <name type="scientific">Boeremia exigua</name>
    <dbReference type="NCBI Taxonomy" id="749465"/>
    <lineage>
        <taxon>Eukaryota</taxon>
        <taxon>Fungi</taxon>
        <taxon>Dikarya</taxon>
        <taxon>Ascomycota</taxon>
        <taxon>Pezizomycotina</taxon>
        <taxon>Dothideomycetes</taxon>
        <taxon>Pleosporomycetidae</taxon>
        <taxon>Pleosporales</taxon>
        <taxon>Pleosporineae</taxon>
        <taxon>Didymellaceae</taxon>
        <taxon>Boeremia</taxon>
    </lineage>
</organism>
<gene>
    <name evidence="1" type="ORF">OPT61_g10010</name>
</gene>
<evidence type="ECO:0000313" key="1">
    <source>
        <dbReference type="EMBL" id="KAJ8105719.1"/>
    </source>
</evidence>
<reference evidence="1" key="1">
    <citation type="submission" date="2022-11" db="EMBL/GenBank/DDBJ databases">
        <title>Genome Sequence of Boeremia exigua.</title>
        <authorList>
            <person name="Buettner E."/>
        </authorList>
    </citation>
    <scope>NUCLEOTIDE SEQUENCE</scope>
    <source>
        <strain evidence="1">CU02</strain>
    </source>
</reference>
<proteinExistence type="predicted"/>
<accession>A0ACC2HSH7</accession>
<dbReference type="Proteomes" id="UP001153331">
    <property type="component" value="Unassembled WGS sequence"/>
</dbReference>
<evidence type="ECO:0000313" key="2">
    <source>
        <dbReference type="Proteomes" id="UP001153331"/>
    </source>
</evidence>
<sequence>MRLTSISSFAVLAGSVSAAVGDWQQCGGANYSGETVCNAGSGCVKLNDFYSQCQPGAVVTTLATSTKPTTTATKTTAGSTAVIPSSPAATSTPVGSGPGTILQDGYYWIRAVAAPNFHKYMQTKPSYATGAALLEDYTTAGQFQIVDGQLVQLVSAPGAAVKLLYAVVSETRYINGNSLSVTFSTTKNAYGQFAWQGDGLTWTVAGVSRPNSAAWIKLNGMDTFRVGTVPKIVVYSAPFRKAEAAVLLPMHIRSNPNARSNPSNLPSTFSLSRLATSSALSLASFSSLSLTTLSS</sequence>
<keyword evidence="2" id="KW-1185">Reference proteome</keyword>
<dbReference type="EMBL" id="JAPHNI010001393">
    <property type="protein sequence ID" value="KAJ8105719.1"/>
    <property type="molecule type" value="Genomic_DNA"/>
</dbReference>
<protein>
    <submittedName>
        <fullName evidence="1">Uncharacterized protein</fullName>
    </submittedName>
</protein>